<feature type="binding site" evidence="4">
    <location>
        <position position="255"/>
    </location>
    <ligand>
        <name>pyridoxal 5'-phosphate</name>
        <dbReference type="ChEBI" id="CHEBI:597326"/>
    </ligand>
</feature>
<comment type="catalytic activity">
    <reaction evidence="4 6">
        <text>L-kynurenine + H2O = anthranilate + L-alanine + H(+)</text>
        <dbReference type="Rhea" id="RHEA:16813"/>
        <dbReference type="ChEBI" id="CHEBI:15377"/>
        <dbReference type="ChEBI" id="CHEBI:15378"/>
        <dbReference type="ChEBI" id="CHEBI:16567"/>
        <dbReference type="ChEBI" id="CHEBI:57959"/>
        <dbReference type="ChEBI" id="CHEBI:57972"/>
        <dbReference type="EC" id="3.7.1.3"/>
    </reaction>
</comment>
<dbReference type="GO" id="GO:0030170">
    <property type="term" value="F:pyridoxal phosphate binding"/>
    <property type="evidence" value="ECO:0007669"/>
    <property type="project" value="UniProtKB-UniRule"/>
</dbReference>
<dbReference type="PANTHER" id="PTHR14084:SF0">
    <property type="entry name" value="KYNURENINASE"/>
    <property type="match status" value="1"/>
</dbReference>
<comment type="caution">
    <text evidence="4">Lacks conserved residue(s) required for the propagation of feature annotation.</text>
</comment>
<comment type="pathway">
    <text evidence="4 6">Cofactor biosynthesis; NAD(+) biosynthesis; quinolinate from L-kynurenine: step 2/3.</text>
</comment>
<keyword evidence="9" id="KW-1185">Reference proteome</keyword>
<dbReference type="PANTHER" id="PTHR14084">
    <property type="entry name" value="KYNURENINASE"/>
    <property type="match status" value="1"/>
</dbReference>
<dbReference type="AlphaFoldDB" id="A0A1H6TLV7"/>
<dbReference type="UniPathway" id="UPA00334">
    <property type="reaction ID" value="UER00455"/>
</dbReference>
<sequence>MTQQVQAATGTGGEGGKDVAYRPDLFELPPGIYLDGNSLGPLPRAARAAVLRRLDDWARDAVSGWDSWFGLAESLSPGVARLVGALPHEVIATGSITANLHSLLATLYQPEGRRRALVATSLDFPSDIYALQSWAERAGAELRLVGSRDGVTVADEDLAAVLDEEVALALLPTVLYRSGQLLDVPRWTEYGRARGVLLGWDAAHSVGCLPHELHAVGADFAVWCHYKYVNAGPGAPGGLFLHERHHGLTPGLRGWWGNDKGTQFEMTHEFRAARGAAAYQLGTPPILALAGLEGALTVFDQVPLSEIRRRSLELTDQLIARVGAELPEMKVVTPREHARRGGHVSLAHPEAHALSLALRTRGIVPDFRQPDILRLAPVALYNTAQEVDEVVRTLRGLLDSGEHRQVTARSQVT</sequence>
<dbReference type="Gene3D" id="3.90.1150.10">
    <property type="entry name" value="Aspartate Aminotransferase, domain 1"/>
    <property type="match status" value="1"/>
</dbReference>
<evidence type="ECO:0000256" key="3">
    <source>
        <dbReference type="ARBA" id="ARBA00022898"/>
    </source>
</evidence>
<proteinExistence type="inferred from homology"/>
<keyword evidence="1 4" id="KW-0662">Pyridine nucleotide biosynthesis</keyword>
<comment type="subunit">
    <text evidence="4 6">Homodimer.</text>
</comment>
<dbReference type="GO" id="GO:0043420">
    <property type="term" value="P:anthranilate metabolic process"/>
    <property type="evidence" value="ECO:0007669"/>
    <property type="project" value="TreeGrafter"/>
</dbReference>
<feature type="binding site" evidence="4">
    <location>
        <position position="97"/>
    </location>
    <ligand>
        <name>pyridoxal 5'-phosphate</name>
        <dbReference type="ChEBI" id="CHEBI:597326"/>
    </ligand>
</feature>
<dbReference type="EC" id="3.7.1.3" evidence="4 5"/>
<comment type="cofactor">
    <cofactor evidence="4 6">
        <name>pyridoxal 5'-phosphate</name>
        <dbReference type="ChEBI" id="CHEBI:597326"/>
    </cofactor>
</comment>
<dbReference type="GO" id="GO:0097053">
    <property type="term" value="P:L-kynurenine catabolic process"/>
    <property type="evidence" value="ECO:0007669"/>
    <property type="project" value="UniProtKB-UniRule"/>
</dbReference>
<feature type="binding site" evidence="4">
    <location>
        <position position="283"/>
    </location>
    <ligand>
        <name>pyridoxal 5'-phosphate</name>
        <dbReference type="ChEBI" id="CHEBI:597326"/>
    </ligand>
</feature>
<feature type="binding site" evidence="4">
    <location>
        <begin position="124"/>
        <end position="127"/>
    </location>
    <ligand>
        <name>pyridoxal 5'-phosphate</name>
        <dbReference type="ChEBI" id="CHEBI:597326"/>
    </ligand>
</feature>
<dbReference type="EMBL" id="FNZA01000001">
    <property type="protein sequence ID" value="SEI76722.1"/>
    <property type="molecule type" value="Genomic_DNA"/>
</dbReference>
<comment type="catalytic activity">
    <reaction evidence="6">
        <text>3-hydroxy-L-kynurenine + H2O = 3-hydroxyanthranilate + L-alanine + H(+)</text>
        <dbReference type="Rhea" id="RHEA:25143"/>
        <dbReference type="ChEBI" id="CHEBI:15377"/>
        <dbReference type="ChEBI" id="CHEBI:15378"/>
        <dbReference type="ChEBI" id="CHEBI:36559"/>
        <dbReference type="ChEBI" id="CHEBI:57972"/>
        <dbReference type="ChEBI" id="CHEBI:58125"/>
        <dbReference type="EC" id="3.7.1.3"/>
    </reaction>
</comment>
<dbReference type="InterPro" id="IPR015421">
    <property type="entry name" value="PyrdxlP-dep_Trfase_major"/>
</dbReference>
<protein>
    <recommendedName>
        <fullName evidence="4 5">Kynureninase</fullName>
        <ecNumber evidence="4 5">3.7.1.3</ecNumber>
    </recommendedName>
    <alternativeName>
        <fullName evidence="4">L-kynurenine hydrolase</fullName>
    </alternativeName>
</protein>
<dbReference type="GO" id="GO:0005737">
    <property type="term" value="C:cytoplasm"/>
    <property type="evidence" value="ECO:0007669"/>
    <property type="project" value="UniProtKB-UniRule"/>
</dbReference>
<feature type="binding site" evidence="4">
    <location>
        <position position="226"/>
    </location>
    <ligand>
        <name>pyridoxal 5'-phosphate</name>
        <dbReference type="ChEBI" id="CHEBI:597326"/>
    </ligand>
</feature>
<dbReference type="GO" id="GO:0019805">
    <property type="term" value="P:quinolinate biosynthetic process"/>
    <property type="evidence" value="ECO:0007669"/>
    <property type="project" value="UniProtKB-UniRule"/>
</dbReference>
<dbReference type="GO" id="GO:0009435">
    <property type="term" value="P:NAD+ biosynthetic process"/>
    <property type="evidence" value="ECO:0007669"/>
    <property type="project" value="UniProtKB-UniRule"/>
</dbReference>
<dbReference type="InterPro" id="IPR015424">
    <property type="entry name" value="PyrdxlP-dep_Trfase"/>
</dbReference>
<dbReference type="Gene3D" id="3.40.640.10">
    <property type="entry name" value="Type I PLP-dependent aspartate aminotransferase-like (Major domain)"/>
    <property type="match status" value="1"/>
</dbReference>
<dbReference type="SUPFAM" id="SSF53383">
    <property type="entry name" value="PLP-dependent transferases"/>
    <property type="match status" value="1"/>
</dbReference>
<feature type="binding site" evidence="4">
    <location>
        <position position="201"/>
    </location>
    <ligand>
        <name>pyridoxal 5'-phosphate</name>
        <dbReference type="ChEBI" id="CHEBI:597326"/>
    </ligand>
</feature>
<reference evidence="9" key="1">
    <citation type="submission" date="2016-10" db="EMBL/GenBank/DDBJ databases">
        <authorList>
            <person name="Varghese N."/>
            <person name="Submissions S."/>
        </authorList>
    </citation>
    <scope>NUCLEOTIDE SEQUENCE [LARGE SCALE GENOMIC DNA]</scope>
    <source>
        <strain evidence="9">CGMCC 1.10218</strain>
    </source>
</reference>
<keyword evidence="3 4" id="KW-0663">Pyridoxal phosphate</keyword>
<dbReference type="GO" id="GO:0030429">
    <property type="term" value="F:kynureninase activity"/>
    <property type="evidence" value="ECO:0007669"/>
    <property type="project" value="UniProtKB-UniRule"/>
</dbReference>
<evidence type="ECO:0000256" key="5">
    <source>
        <dbReference type="NCBIfam" id="TIGR01814"/>
    </source>
</evidence>
<dbReference type="GO" id="GO:0019441">
    <property type="term" value="P:L-tryptophan catabolic process to kynurenine"/>
    <property type="evidence" value="ECO:0007669"/>
    <property type="project" value="TreeGrafter"/>
</dbReference>
<organism evidence="8 9">
    <name type="scientific">Deinococcus reticulitermitis</name>
    <dbReference type="NCBI Taxonomy" id="856736"/>
    <lineage>
        <taxon>Bacteria</taxon>
        <taxon>Thermotogati</taxon>
        <taxon>Deinococcota</taxon>
        <taxon>Deinococci</taxon>
        <taxon>Deinococcales</taxon>
        <taxon>Deinococcaceae</taxon>
        <taxon>Deinococcus</taxon>
    </lineage>
</organism>
<dbReference type="NCBIfam" id="TIGR01814">
    <property type="entry name" value="kynureninase"/>
    <property type="match status" value="1"/>
</dbReference>
<feature type="binding site" evidence="4">
    <location>
        <position position="204"/>
    </location>
    <ligand>
        <name>pyridoxal 5'-phosphate</name>
        <dbReference type="ChEBI" id="CHEBI:597326"/>
    </ligand>
</feature>
<name>A0A1H6TLV7_9DEIO</name>
<evidence type="ECO:0000256" key="6">
    <source>
        <dbReference type="PIRNR" id="PIRNR038800"/>
    </source>
</evidence>
<dbReference type="Pfam" id="PF22580">
    <property type="entry name" value="KYNU_C"/>
    <property type="match status" value="1"/>
</dbReference>
<dbReference type="Proteomes" id="UP000199223">
    <property type="component" value="Unassembled WGS sequence"/>
</dbReference>
<dbReference type="UniPathway" id="UPA00253">
    <property type="reaction ID" value="UER00329"/>
</dbReference>
<evidence type="ECO:0000313" key="8">
    <source>
        <dbReference type="EMBL" id="SEI76722.1"/>
    </source>
</evidence>
<evidence type="ECO:0000313" key="9">
    <source>
        <dbReference type="Proteomes" id="UP000199223"/>
    </source>
</evidence>
<feature type="binding site" evidence="4">
    <location>
        <position position="96"/>
    </location>
    <ligand>
        <name>pyridoxal 5'-phosphate</name>
        <dbReference type="ChEBI" id="CHEBI:597326"/>
    </ligand>
</feature>
<comment type="pathway">
    <text evidence="4 6">Amino-acid degradation; L-kynurenine degradation; L-alanine and anthranilate from L-kynurenine: step 1/1.</text>
</comment>
<evidence type="ECO:0000256" key="2">
    <source>
        <dbReference type="ARBA" id="ARBA00022801"/>
    </source>
</evidence>
<evidence type="ECO:0000256" key="1">
    <source>
        <dbReference type="ARBA" id="ARBA00022642"/>
    </source>
</evidence>
<feature type="modified residue" description="N6-(pyridoxal phosphate)lysine" evidence="4">
    <location>
        <position position="227"/>
    </location>
</feature>
<dbReference type="InterPro" id="IPR015422">
    <property type="entry name" value="PyrdxlP-dep_Trfase_small"/>
</dbReference>
<dbReference type="RefSeq" id="WP_092263086.1">
    <property type="nucleotide sequence ID" value="NZ_FNZA01000001.1"/>
</dbReference>
<gene>
    <name evidence="4" type="primary">kynU</name>
    <name evidence="8" type="ORF">SAMN04488058_101560</name>
</gene>
<comment type="function">
    <text evidence="4 6">Catalyzes the cleavage of L-kynurenine (L-Kyn) and L-3-hydroxykynurenine (L-3OHKyn) into anthranilic acid (AA) and 3-hydroxyanthranilic acid (3-OHAA), respectively.</text>
</comment>
<dbReference type="HAMAP" id="MF_01970">
    <property type="entry name" value="Kynureninase"/>
    <property type="match status" value="1"/>
</dbReference>
<comment type="similarity">
    <text evidence="4 6">Belongs to the kynureninase family.</text>
</comment>
<accession>A0A1H6TLV7</accession>
<keyword evidence="2 4" id="KW-0378">Hydrolase</keyword>
<feature type="region of interest" description="Disordered" evidence="7">
    <location>
        <begin position="1"/>
        <end position="20"/>
    </location>
</feature>
<dbReference type="InterPro" id="IPR010111">
    <property type="entry name" value="Kynureninase"/>
</dbReference>
<evidence type="ECO:0000256" key="4">
    <source>
        <dbReference type="HAMAP-Rule" id="MF_01970"/>
    </source>
</evidence>
<evidence type="ECO:0000256" key="7">
    <source>
        <dbReference type="SAM" id="MobiDB-lite"/>
    </source>
</evidence>
<dbReference type="OrthoDB" id="9812626at2"/>
<dbReference type="STRING" id="856736.SAMN04488058_101560"/>
<dbReference type="PIRSF" id="PIRSF038800">
    <property type="entry name" value="KYNU"/>
    <property type="match status" value="1"/>
</dbReference>